<proteinExistence type="inferred from homology"/>
<dbReference type="Gene3D" id="2.40.128.110">
    <property type="entry name" value="Lipid/polyisoprenoid-binding, YceI-like"/>
    <property type="match status" value="1"/>
</dbReference>
<organism evidence="3 4">
    <name type="scientific">Actinoplanes missouriensis (strain ATCC 14538 / DSM 43046 / CBS 188.64 / JCM 3121 / NBRC 102363 / NCIMB 12654 / NRRL B-3342 / UNCC 431)</name>
    <dbReference type="NCBI Taxonomy" id="512565"/>
    <lineage>
        <taxon>Bacteria</taxon>
        <taxon>Bacillati</taxon>
        <taxon>Actinomycetota</taxon>
        <taxon>Actinomycetes</taxon>
        <taxon>Micromonosporales</taxon>
        <taxon>Micromonosporaceae</taxon>
        <taxon>Actinoplanes</taxon>
    </lineage>
</organism>
<protein>
    <recommendedName>
        <fullName evidence="2">Lipid/polyisoprenoid-binding YceI-like domain-containing protein</fullName>
    </recommendedName>
</protein>
<accession>I0H614</accession>
<reference evidence="3 4" key="1">
    <citation type="submission" date="2012-02" db="EMBL/GenBank/DDBJ databases">
        <title>Complete genome sequence of Actinoplanes missouriensis 431 (= NBRC 102363).</title>
        <authorList>
            <person name="Ohnishi Y."/>
            <person name="Ishikawa J."/>
            <person name="Sekine M."/>
            <person name="Hosoyama A."/>
            <person name="Harada T."/>
            <person name="Narita H."/>
            <person name="Hata T."/>
            <person name="Konno Y."/>
            <person name="Tutikane K."/>
            <person name="Fujita N."/>
            <person name="Horinouchi S."/>
            <person name="Hayakawa M."/>
        </authorList>
    </citation>
    <scope>NUCLEOTIDE SEQUENCE [LARGE SCALE GENOMIC DNA]</scope>
    <source>
        <strain evidence="4">ATCC 14538 / DSM 43046 / CBS 188.64 / JCM 3121 / NBRC 102363 / NCIMB 12654 / NRRL B-3342 / UNCC 431</strain>
    </source>
</reference>
<dbReference type="SMART" id="SM00867">
    <property type="entry name" value="YceI"/>
    <property type="match status" value="1"/>
</dbReference>
<evidence type="ECO:0000313" key="4">
    <source>
        <dbReference type="Proteomes" id="UP000007882"/>
    </source>
</evidence>
<keyword evidence="4" id="KW-1185">Reference proteome</keyword>
<dbReference type="OrthoDB" id="9811006at2"/>
<sequence length="192" mass="20664">MTLASVVPTGLAAGTWHIDPSHSEVSFSLRHMGLFKVRGSFAVFTGQVVVDPEVEKSSVVVEVQMTSVDTRDPNRDGHLRSPDFFDCEKFPVMTFRSSSVRVDGDRPVLVGELTVKDVTRPFELAVEPIGVIGDPMGKQRSGFLATGELSRADFGITFNIPMAGSDVVIGDKVQVSIEVQAVLDDGQAADQA</sequence>
<dbReference type="EMBL" id="AP012319">
    <property type="protein sequence ID" value="BAL88451.1"/>
    <property type="molecule type" value="Genomic_DNA"/>
</dbReference>
<dbReference type="InterPro" id="IPR007372">
    <property type="entry name" value="Lipid/polyisoprenoid-bd_YceI"/>
</dbReference>
<dbReference type="Pfam" id="PF04264">
    <property type="entry name" value="YceI"/>
    <property type="match status" value="1"/>
</dbReference>
<dbReference type="SUPFAM" id="SSF101874">
    <property type="entry name" value="YceI-like"/>
    <property type="match status" value="1"/>
</dbReference>
<dbReference type="PANTHER" id="PTHR34406">
    <property type="entry name" value="PROTEIN YCEI"/>
    <property type="match status" value="1"/>
</dbReference>
<dbReference type="eggNOG" id="COG2353">
    <property type="taxonomic scope" value="Bacteria"/>
</dbReference>
<gene>
    <name evidence="3" type="ordered locus">AMIS_32310</name>
</gene>
<dbReference type="PATRIC" id="fig|512565.3.peg.3225"/>
<evidence type="ECO:0000313" key="3">
    <source>
        <dbReference type="EMBL" id="BAL88451.1"/>
    </source>
</evidence>
<dbReference type="KEGG" id="ams:AMIS_32310"/>
<dbReference type="InterPro" id="IPR036761">
    <property type="entry name" value="TTHA0802/YceI-like_sf"/>
</dbReference>
<dbReference type="HOGENOM" id="CLU_071003_3_2_11"/>
<evidence type="ECO:0000259" key="2">
    <source>
        <dbReference type="SMART" id="SM00867"/>
    </source>
</evidence>
<evidence type="ECO:0000256" key="1">
    <source>
        <dbReference type="ARBA" id="ARBA00008812"/>
    </source>
</evidence>
<dbReference type="STRING" id="512565.AMIS_32310"/>
<dbReference type="PANTHER" id="PTHR34406:SF1">
    <property type="entry name" value="PROTEIN YCEI"/>
    <property type="match status" value="1"/>
</dbReference>
<name>I0H614_ACTM4</name>
<dbReference type="RefSeq" id="WP_014443346.1">
    <property type="nucleotide sequence ID" value="NC_017093.1"/>
</dbReference>
<comment type="similarity">
    <text evidence="1">Belongs to the UPF0312 family.</text>
</comment>
<dbReference type="AlphaFoldDB" id="I0H614"/>
<dbReference type="Proteomes" id="UP000007882">
    <property type="component" value="Chromosome"/>
</dbReference>
<feature type="domain" description="Lipid/polyisoprenoid-binding YceI-like" evidence="2">
    <location>
        <begin position="15"/>
        <end position="182"/>
    </location>
</feature>